<dbReference type="EMBL" id="CP013421">
    <property type="protein sequence ID" value="AOJ77264.1"/>
    <property type="molecule type" value="Genomic_DNA"/>
</dbReference>
<proteinExistence type="predicted"/>
<feature type="compositionally biased region" description="Low complexity" evidence="1">
    <location>
        <begin position="80"/>
        <end position="93"/>
    </location>
</feature>
<evidence type="ECO:0000256" key="1">
    <source>
        <dbReference type="SAM" id="MobiDB-lite"/>
    </source>
</evidence>
<accession>A0A1B4LJE4</accession>
<name>A0A1B4LJE4_9BURK</name>
<reference evidence="3 4" key="1">
    <citation type="submission" date="2015-12" db="EMBL/GenBank/DDBJ databases">
        <title>Diversity of Burkholderia near neighbor genomes.</title>
        <authorList>
            <person name="Sahl J."/>
            <person name="Wagner D."/>
            <person name="Keim P."/>
        </authorList>
    </citation>
    <scope>NUCLEOTIDE SEQUENCE [LARGE SCALE GENOMIC DNA]</scope>
    <source>
        <strain evidence="3 4">MSMB0783</strain>
    </source>
</reference>
<feature type="region of interest" description="Disordered" evidence="1">
    <location>
        <begin position="71"/>
        <end position="93"/>
    </location>
</feature>
<keyword evidence="2" id="KW-0732">Signal</keyword>
<evidence type="ECO:0008006" key="5">
    <source>
        <dbReference type="Google" id="ProtNLM"/>
    </source>
</evidence>
<sequence length="93" mass="9645">MNRRMIAAALLALTIGTPVAAFAQSASAGLTRADVLTELVQAQRDGTVPTSRWDYPPSAPTIERNRELYALGHGEQHTQSAAAAPSGATGSAL</sequence>
<organism evidence="3 4">
    <name type="scientific">Burkholderia ubonensis</name>
    <dbReference type="NCBI Taxonomy" id="101571"/>
    <lineage>
        <taxon>Bacteria</taxon>
        <taxon>Pseudomonadati</taxon>
        <taxon>Pseudomonadota</taxon>
        <taxon>Betaproteobacteria</taxon>
        <taxon>Burkholderiales</taxon>
        <taxon>Burkholderiaceae</taxon>
        <taxon>Burkholderia</taxon>
        <taxon>Burkholderia cepacia complex</taxon>
    </lineage>
</organism>
<protein>
    <recommendedName>
        <fullName evidence="5">DUF4148 domain-containing protein</fullName>
    </recommendedName>
</protein>
<dbReference type="Proteomes" id="UP000243680">
    <property type="component" value="Chromosome 3"/>
</dbReference>
<dbReference type="RefSeq" id="WP_069239770.1">
    <property type="nucleotide sequence ID" value="NZ_CP013421.1"/>
</dbReference>
<evidence type="ECO:0000313" key="4">
    <source>
        <dbReference type="Proteomes" id="UP000243680"/>
    </source>
</evidence>
<evidence type="ECO:0000256" key="2">
    <source>
        <dbReference type="SAM" id="SignalP"/>
    </source>
</evidence>
<dbReference type="InterPro" id="IPR025421">
    <property type="entry name" value="DUF4148"/>
</dbReference>
<feature type="chain" id="PRO_5008565087" description="DUF4148 domain-containing protein" evidence="2">
    <location>
        <begin position="24"/>
        <end position="93"/>
    </location>
</feature>
<gene>
    <name evidence="3" type="ORF">WJ35_19925</name>
</gene>
<feature type="signal peptide" evidence="2">
    <location>
        <begin position="1"/>
        <end position="23"/>
    </location>
</feature>
<dbReference type="AlphaFoldDB" id="A0A1B4LJE4"/>
<dbReference type="Pfam" id="PF13663">
    <property type="entry name" value="DUF4148"/>
    <property type="match status" value="1"/>
</dbReference>
<evidence type="ECO:0000313" key="3">
    <source>
        <dbReference type="EMBL" id="AOJ77264.1"/>
    </source>
</evidence>